<evidence type="ECO:0000259" key="2">
    <source>
        <dbReference type="Pfam" id="PF02557"/>
    </source>
</evidence>
<dbReference type="InterPro" id="IPR009045">
    <property type="entry name" value="Zn_M74/Hedgehog-like"/>
</dbReference>
<dbReference type="InterPro" id="IPR058193">
    <property type="entry name" value="VanY/YodJ_core_dom"/>
</dbReference>
<dbReference type="RefSeq" id="WP_204719234.1">
    <property type="nucleotide sequence ID" value="NZ_JACSNR010000001.1"/>
</dbReference>
<gene>
    <name evidence="3" type="ORF">H9X81_00770</name>
</gene>
<feature type="region of interest" description="Disordered" evidence="1">
    <location>
        <begin position="51"/>
        <end position="73"/>
    </location>
</feature>
<sequence>MGNERRRKKKKRLNWPAVLALMILLGGGGLAAVWQLKPELLEVFSAVGQSNAQEPGSADENPAPEEGSDAAPQNQYPVITLGADTVWVQAGSDFDPTANLTVVDPEDGELSYMQDSITPVPGTYTIISTVDLTTPGAYVVTVSAKDLSGAMSETGYSVRVLAEGEQPGSADATYIDGILLVSRDYPLPRNQGGSNAEANAALQRLQAAAAAEGHDLPLLSGYRSFDEQVVLFNRYVRKDGLELAIRYSAPPGQSEHQTGLCFDVASLYRTFATTEAGIWLNEHCAEYGFIIRYPENSEDITGYMYEPWHIRYVGEETAQAIMSQGITLEEYLGVA</sequence>
<evidence type="ECO:0000313" key="4">
    <source>
        <dbReference type="Proteomes" id="UP000724149"/>
    </source>
</evidence>
<evidence type="ECO:0000256" key="1">
    <source>
        <dbReference type="SAM" id="MobiDB-lite"/>
    </source>
</evidence>
<dbReference type="InterPro" id="IPR013783">
    <property type="entry name" value="Ig-like_fold"/>
</dbReference>
<accession>A0ABS2GIC9</accession>
<dbReference type="InterPro" id="IPR003709">
    <property type="entry name" value="VanY-like_core_dom"/>
</dbReference>
<dbReference type="Proteomes" id="UP000724149">
    <property type="component" value="Unassembled WGS sequence"/>
</dbReference>
<dbReference type="InterPro" id="IPR052179">
    <property type="entry name" value="DD-CPase-like"/>
</dbReference>
<proteinExistence type="predicted"/>
<dbReference type="PANTHER" id="PTHR34385">
    <property type="entry name" value="D-ALANYL-D-ALANINE CARBOXYPEPTIDASE"/>
    <property type="match status" value="1"/>
</dbReference>
<dbReference type="CDD" id="cd14852">
    <property type="entry name" value="LD-carboxypeptidase"/>
    <property type="match status" value="1"/>
</dbReference>
<organism evidence="3 4">
    <name type="scientific">Hydrogenoanaerobacterium saccharovorans</name>
    <dbReference type="NCBI Taxonomy" id="474960"/>
    <lineage>
        <taxon>Bacteria</taxon>
        <taxon>Bacillati</taxon>
        <taxon>Bacillota</taxon>
        <taxon>Clostridia</taxon>
        <taxon>Eubacteriales</taxon>
        <taxon>Oscillospiraceae</taxon>
        <taxon>Hydrogenoanaerobacterium</taxon>
    </lineage>
</organism>
<dbReference type="EMBL" id="JACSNR010000001">
    <property type="protein sequence ID" value="MBM6922227.1"/>
    <property type="molecule type" value="Genomic_DNA"/>
</dbReference>
<dbReference type="Pfam" id="PF02557">
    <property type="entry name" value="VanY"/>
    <property type="match status" value="1"/>
</dbReference>
<dbReference type="Gene3D" id="3.30.1380.10">
    <property type="match status" value="1"/>
</dbReference>
<dbReference type="SUPFAM" id="SSF55166">
    <property type="entry name" value="Hedgehog/DD-peptidase"/>
    <property type="match status" value="1"/>
</dbReference>
<dbReference type="PANTHER" id="PTHR34385:SF1">
    <property type="entry name" value="PEPTIDOGLYCAN L-ALANYL-D-GLUTAMATE ENDOPEPTIDASE CWLK"/>
    <property type="match status" value="1"/>
</dbReference>
<protein>
    <submittedName>
        <fullName evidence="3">M15 family metallopeptidase</fullName>
    </submittedName>
</protein>
<evidence type="ECO:0000313" key="3">
    <source>
        <dbReference type="EMBL" id="MBM6922227.1"/>
    </source>
</evidence>
<reference evidence="3 4" key="1">
    <citation type="journal article" date="2021" name="Sci. Rep.">
        <title>The distribution of antibiotic resistance genes in chicken gut microbiota commensals.</title>
        <authorList>
            <person name="Juricova H."/>
            <person name="Matiasovicova J."/>
            <person name="Kubasova T."/>
            <person name="Cejkova D."/>
            <person name="Rychlik I."/>
        </authorList>
    </citation>
    <scope>NUCLEOTIDE SEQUENCE [LARGE SCALE GENOMIC DNA]</scope>
    <source>
        <strain evidence="3 4">An564</strain>
    </source>
</reference>
<keyword evidence="4" id="KW-1185">Reference proteome</keyword>
<feature type="domain" description="D-alanyl-D-alanine carboxypeptidase-like core" evidence="2">
    <location>
        <begin position="196"/>
        <end position="314"/>
    </location>
</feature>
<name>A0ABS2GIC9_9FIRM</name>
<dbReference type="Gene3D" id="2.60.40.10">
    <property type="entry name" value="Immunoglobulins"/>
    <property type="match status" value="1"/>
</dbReference>
<comment type="caution">
    <text evidence="3">The sequence shown here is derived from an EMBL/GenBank/DDBJ whole genome shotgun (WGS) entry which is preliminary data.</text>
</comment>